<evidence type="ECO:0000313" key="3">
    <source>
        <dbReference type="Proteomes" id="UP001597544"/>
    </source>
</evidence>
<keyword evidence="3" id="KW-1185">Reference proteome</keyword>
<dbReference type="EMBL" id="JBHULU010000002">
    <property type="protein sequence ID" value="MFD2512598.1"/>
    <property type="molecule type" value="Genomic_DNA"/>
</dbReference>
<dbReference type="Proteomes" id="UP001597544">
    <property type="component" value="Unassembled WGS sequence"/>
</dbReference>
<proteinExistence type="predicted"/>
<feature type="chain" id="PRO_5046362081" description="Outer membrane protein" evidence="1">
    <location>
        <begin position="21"/>
        <end position="132"/>
    </location>
</feature>
<gene>
    <name evidence="2" type="ORF">ACFSRY_01855</name>
</gene>
<comment type="caution">
    <text evidence="2">The sequence shown here is derived from an EMBL/GenBank/DDBJ whole genome shotgun (WGS) entry which is preliminary data.</text>
</comment>
<evidence type="ECO:0000256" key="1">
    <source>
        <dbReference type="SAM" id="SignalP"/>
    </source>
</evidence>
<name>A0ABW5II54_9BACT</name>
<protein>
    <recommendedName>
        <fullName evidence="4">Outer membrane protein</fullName>
    </recommendedName>
</protein>
<dbReference type="RefSeq" id="WP_377502856.1">
    <property type="nucleotide sequence ID" value="NZ_JBHULU010000002.1"/>
</dbReference>
<accession>A0ABW5II54</accession>
<reference evidence="3" key="1">
    <citation type="journal article" date="2019" name="Int. J. Syst. Evol. Microbiol.">
        <title>The Global Catalogue of Microorganisms (GCM) 10K type strain sequencing project: providing services to taxonomists for standard genome sequencing and annotation.</title>
        <authorList>
            <consortium name="The Broad Institute Genomics Platform"/>
            <consortium name="The Broad Institute Genome Sequencing Center for Infectious Disease"/>
            <person name="Wu L."/>
            <person name="Ma J."/>
        </authorList>
    </citation>
    <scope>NUCLEOTIDE SEQUENCE [LARGE SCALE GENOMIC DNA]</scope>
    <source>
        <strain evidence="3">KCTC 42498</strain>
    </source>
</reference>
<evidence type="ECO:0008006" key="4">
    <source>
        <dbReference type="Google" id="ProtNLM"/>
    </source>
</evidence>
<sequence>MKKHILSVFALLLIVTVSNAQRMKVTDEPLDKVVLSVNLNGATMANLELQKELKLDEEQFKQVQLLNEKRYQQIQEADLEFKDNAIQRSKAIYSINLEIDKALSLMLQPEQLRVYLELEGRENNRFATEQEE</sequence>
<feature type="signal peptide" evidence="1">
    <location>
        <begin position="1"/>
        <end position="20"/>
    </location>
</feature>
<organism evidence="2 3">
    <name type="scientific">Pontibacter locisalis</name>
    <dbReference type="NCBI Taxonomy" id="1719035"/>
    <lineage>
        <taxon>Bacteria</taxon>
        <taxon>Pseudomonadati</taxon>
        <taxon>Bacteroidota</taxon>
        <taxon>Cytophagia</taxon>
        <taxon>Cytophagales</taxon>
        <taxon>Hymenobacteraceae</taxon>
        <taxon>Pontibacter</taxon>
    </lineage>
</organism>
<keyword evidence="1" id="KW-0732">Signal</keyword>
<evidence type="ECO:0000313" key="2">
    <source>
        <dbReference type="EMBL" id="MFD2512598.1"/>
    </source>
</evidence>